<dbReference type="AlphaFoldDB" id="A0A225SSP4"/>
<gene>
    <name evidence="6" type="ORF">CEJ45_12510</name>
</gene>
<reference evidence="6 7" key="1">
    <citation type="journal article" date="2010" name="Int. J. Syst. Evol. Microbiol.">
        <title>Reclassification of Herbaspirillum putei as a later heterotypic synonym of Herbaspirillum huttiense, with the description of H. huttiense subsp. huttiense subsp. nov. and H. huttiense subsp. putei subsp. nov., comb. nov., and description of Herbaspirillum aquaticum sp. nov.</title>
        <authorList>
            <person name="Dobritsa A.P."/>
            <person name="Reddy M.C."/>
            <person name="Samadpour M."/>
        </authorList>
    </citation>
    <scope>NUCLEOTIDE SEQUENCE [LARGE SCALE GENOMIC DNA]</scope>
    <source>
        <strain evidence="6 7">IEH 4430</strain>
    </source>
</reference>
<dbReference type="GO" id="GO:0005886">
    <property type="term" value="C:plasma membrane"/>
    <property type="evidence" value="ECO:0007669"/>
    <property type="project" value="TreeGrafter"/>
</dbReference>
<keyword evidence="2 4" id="KW-1133">Transmembrane helix</keyword>
<feature type="transmembrane region" description="Helical" evidence="4">
    <location>
        <begin position="256"/>
        <end position="279"/>
    </location>
</feature>
<evidence type="ECO:0000313" key="6">
    <source>
        <dbReference type="EMBL" id="OWY34215.1"/>
    </source>
</evidence>
<dbReference type="PANTHER" id="PTHR23537:SF1">
    <property type="entry name" value="SUGAR TRANSPORTER"/>
    <property type="match status" value="1"/>
</dbReference>
<feature type="domain" description="Major facilitator superfamily (MFS) profile" evidence="5">
    <location>
        <begin position="13"/>
        <end position="403"/>
    </location>
</feature>
<feature type="transmembrane region" description="Helical" evidence="4">
    <location>
        <begin position="377"/>
        <end position="396"/>
    </location>
</feature>
<comment type="caution">
    <text evidence="6">The sequence shown here is derived from an EMBL/GenBank/DDBJ whole genome shotgun (WGS) entry which is preliminary data.</text>
</comment>
<feature type="transmembrane region" description="Helical" evidence="4">
    <location>
        <begin position="291"/>
        <end position="308"/>
    </location>
</feature>
<organism evidence="6 7">
    <name type="scientific">Herbaspirillum aquaticum</name>
    <dbReference type="NCBI Taxonomy" id="568783"/>
    <lineage>
        <taxon>Bacteria</taxon>
        <taxon>Pseudomonadati</taxon>
        <taxon>Pseudomonadota</taxon>
        <taxon>Betaproteobacteria</taxon>
        <taxon>Burkholderiales</taxon>
        <taxon>Oxalobacteraceae</taxon>
        <taxon>Herbaspirillum</taxon>
    </lineage>
</organism>
<sequence length="411" mass="42712">MPPHAAHAPSPFILRHPILTALALSLGTAVALGVARFSYALLLAPMRSDLGWPYLIAGGMNTGNALGYLLGALLTPRLMRRYQAHRVLIAGAFATALLSFLPALTTDTLLQLLLRIVTGVTSALIFVSGGLLVSRLAALHAHRAGLLLGLYYGGTGIGIVAASLLVPPVMEAAAAQGAPHPWQWAWILLGALALVASLVMTLPARLMPTSPAQAAGGGTWRARSLLFGLTGYLFFGLGYIGYMTFVIALLKEEGMAPARITLFFALLGAATFASSRIWARMLDRFRGGQSLAILNGLLCLATLLPAMTAAPVAVFASGLLFGGCFLSAVASTTAMVRHNLPPADWPAGISAFTIIFAVGQIIGPSIVGWIADGAGGLQRGLTFSALMLLAGALVAWRQRPLGTGEGRTAGT</sequence>
<feature type="transmembrane region" description="Helical" evidence="4">
    <location>
        <begin position="112"/>
        <end position="133"/>
    </location>
</feature>
<feature type="transmembrane region" description="Helical" evidence="4">
    <location>
        <begin position="348"/>
        <end position="371"/>
    </location>
</feature>
<dbReference type="PROSITE" id="PS50850">
    <property type="entry name" value="MFS"/>
    <property type="match status" value="1"/>
</dbReference>
<feature type="transmembrane region" description="Helical" evidence="4">
    <location>
        <begin position="145"/>
        <end position="164"/>
    </location>
</feature>
<feature type="transmembrane region" description="Helical" evidence="4">
    <location>
        <begin position="54"/>
        <end position="75"/>
    </location>
</feature>
<proteinExistence type="predicted"/>
<protein>
    <submittedName>
        <fullName evidence="6">MFS transporter</fullName>
    </submittedName>
</protein>
<name>A0A225SSP4_9BURK</name>
<dbReference type="InterPro" id="IPR036259">
    <property type="entry name" value="MFS_trans_sf"/>
</dbReference>
<keyword evidence="3 4" id="KW-0472">Membrane</keyword>
<keyword evidence="1 4" id="KW-0812">Transmembrane</keyword>
<dbReference type="InterPro" id="IPR020846">
    <property type="entry name" value="MFS_dom"/>
</dbReference>
<evidence type="ECO:0000313" key="7">
    <source>
        <dbReference type="Proteomes" id="UP000214747"/>
    </source>
</evidence>
<feature type="transmembrane region" description="Helical" evidence="4">
    <location>
        <begin position="314"/>
        <end position="336"/>
    </location>
</feature>
<dbReference type="Gene3D" id="1.20.1250.20">
    <property type="entry name" value="MFS general substrate transporter like domains"/>
    <property type="match status" value="2"/>
</dbReference>
<dbReference type="EMBL" id="NJGV01000010">
    <property type="protein sequence ID" value="OWY34215.1"/>
    <property type="molecule type" value="Genomic_DNA"/>
</dbReference>
<dbReference type="InterPro" id="IPR010645">
    <property type="entry name" value="MFS_4"/>
</dbReference>
<evidence type="ECO:0000256" key="4">
    <source>
        <dbReference type="SAM" id="Phobius"/>
    </source>
</evidence>
<dbReference type="SUPFAM" id="SSF103473">
    <property type="entry name" value="MFS general substrate transporter"/>
    <property type="match status" value="1"/>
</dbReference>
<feature type="transmembrane region" description="Helical" evidence="4">
    <location>
        <begin position="184"/>
        <end position="204"/>
    </location>
</feature>
<evidence type="ECO:0000259" key="5">
    <source>
        <dbReference type="PROSITE" id="PS50850"/>
    </source>
</evidence>
<dbReference type="Proteomes" id="UP000214747">
    <property type="component" value="Unassembled WGS sequence"/>
</dbReference>
<dbReference type="PANTHER" id="PTHR23537">
    <property type="match status" value="1"/>
</dbReference>
<dbReference type="RefSeq" id="WP_088755433.1">
    <property type="nucleotide sequence ID" value="NZ_JARJFG010000058.1"/>
</dbReference>
<evidence type="ECO:0000256" key="3">
    <source>
        <dbReference type="ARBA" id="ARBA00023136"/>
    </source>
</evidence>
<feature type="transmembrane region" description="Helical" evidence="4">
    <location>
        <begin position="87"/>
        <end position="106"/>
    </location>
</feature>
<evidence type="ECO:0000256" key="1">
    <source>
        <dbReference type="ARBA" id="ARBA00022692"/>
    </source>
</evidence>
<dbReference type="Pfam" id="PF06779">
    <property type="entry name" value="MFS_4"/>
    <property type="match status" value="1"/>
</dbReference>
<feature type="transmembrane region" description="Helical" evidence="4">
    <location>
        <begin position="21"/>
        <end position="42"/>
    </location>
</feature>
<feature type="transmembrane region" description="Helical" evidence="4">
    <location>
        <begin position="225"/>
        <end position="250"/>
    </location>
</feature>
<keyword evidence="7" id="KW-1185">Reference proteome</keyword>
<accession>A0A225SSP4</accession>
<evidence type="ECO:0000256" key="2">
    <source>
        <dbReference type="ARBA" id="ARBA00022989"/>
    </source>
</evidence>
<dbReference type="GO" id="GO:0022857">
    <property type="term" value="F:transmembrane transporter activity"/>
    <property type="evidence" value="ECO:0007669"/>
    <property type="project" value="InterPro"/>
</dbReference>